<dbReference type="Proteomes" id="UP001185012">
    <property type="component" value="Unassembled WGS sequence"/>
</dbReference>
<dbReference type="InterPro" id="IPR006640">
    <property type="entry name" value="SprT-like_domain"/>
</dbReference>
<dbReference type="EMBL" id="JAVDQG010000010">
    <property type="protein sequence ID" value="MDR6227550.1"/>
    <property type="molecule type" value="Genomic_DNA"/>
</dbReference>
<gene>
    <name evidence="2" type="ORF">JOE21_003573</name>
</gene>
<dbReference type="Pfam" id="PF17283">
    <property type="entry name" value="Zn_ribbon_SprT"/>
    <property type="match status" value="1"/>
</dbReference>
<sequence length="165" mass="19666">MNPKLLFDDELQRRVETISRRDFGKPFRHRACFNPRLRTTGGRYFLSDHRIEINPRHWLECGAEVVDGIIRHELCHYHLHLEKRGYRHGDREFKELLAHVKGLRHAPVLPGSGKRSVRWLLVCQHCGHEYPRRKRMDPARYRCGKCRGRLRLREIAVCDHDDGPF</sequence>
<dbReference type="NCBIfam" id="NF003339">
    <property type="entry name" value="PRK04351.1"/>
    <property type="match status" value="1"/>
</dbReference>
<evidence type="ECO:0000259" key="1">
    <source>
        <dbReference type="SMART" id="SM00731"/>
    </source>
</evidence>
<proteinExistence type="predicted"/>
<protein>
    <submittedName>
        <fullName evidence="2">SprT-like protein</fullName>
    </submittedName>
</protein>
<feature type="domain" description="SprT-like" evidence="1">
    <location>
        <begin position="9"/>
        <end position="153"/>
    </location>
</feature>
<reference evidence="2 3" key="1">
    <citation type="submission" date="2023-07" db="EMBL/GenBank/DDBJ databases">
        <title>Genomic Encyclopedia of Type Strains, Phase IV (KMG-IV): sequencing the most valuable type-strain genomes for metagenomic binning, comparative biology and taxonomic classification.</title>
        <authorList>
            <person name="Goeker M."/>
        </authorList>
    </citation>
    <scope>NUCLEOTIDE SEQUENCE [LARGE SCALE GENOMIC DNA]</scope>
    <source>
        <strain evidence="2 3">DSM 45903</strain>
    </source>
</reference>
<comment type="caution">
    <text evidence="2">The sequence shown here is derived from an EMBL/GenBank/DDBJ whole genome shotgun (WGS) entry which is preliminary data.</text>
</comment>
<organism evidence="2 3">
    <name type="scientific">Desmospora profundinema</name>
    <dbReference type="NCBI Taxonomy" id="1571184"/>
    <lineage>
        <taxon>Bacteria</taxon>
        <taxon>Bacillati</taxon>
        <taxon>Bacillota</taxon>
        <taxon>Bacilli</taxon>
        <taxon>Bacillales</taxon>
        <taxon>Thermoactinomycetaceae</taxon>
        <taxon>Desmospora</taxon>
    </lineage>
</organism>
<evidence type="ECO:0000313" key="3">
    <source>
        <dbReference type="Proteomes" id="UP001185012"/>
    </source>
</evidence>
<dbReference type="InterPro" id="IPR035240">
    <property type="entry name" value="SprT_Zn_ribbon"/>
</dbReference>
<keyword evidence="3" id="KW-1185">Reference proteome</keyword>
<dbReference type="RefSeq" id="WP_309868627.1">
    <property type="nucleotide sequence ID" value="NZ_JAVDQG010000010.1"/>
</dbReference>
<evidence type="ECO:0000313" key="2">
    <source>
        <dbReference type="EMBL" id="MDR6227550.1"/>
    </source>
</evidence>
<dbReference type="SMART" id="SM00731">
    <property type="entry name" value="SprT"/>
    <property type="match status" value="1"/>
</dbReference>
<name>A0ABU1IS34_9BACL</name>
<dbReference type="Pfam" id="PF10263">
    <property type="entry name" value="SprT-like"/>
    <property type="match status" value="1"/>
</dbReference>
<accession>A0ABU1IS34</accession>